<sequence>KYRNFVPFGRDKEKVSEQRPPKHVPITKYQADIPVSPTGERNQNKPDMDNLFTLYSMVLETNGINATKKYSERTQKKARPRDGQKPKVEEKKRSGTEAASNRR</sequence>
<protein>
    <recommendedName>
        <fullName evidence="2">A-kinase anchor protein 7 RI-RII subunit-binding domain-containing protein</fullName>
    </recommendedName>
</protein>
<evidence type="ECO:0000313" key="4">
    <source>
        <dbReference type="Proteomes" id="UP000694723"/>
    </source>
</evidence>
<evidence type="ECO:0000259" key="2">
    <source>
        <dbReference type="Pfam" id="PF10470"/>
    </source>
</evidence>
<proteinExistence type="predicted"/>
<dbReference type="Proteomes" id="UP000694723">
    <property type="component" value="Unplaced"/>
</dbReference>
<dbReference type="InterPro" id="IPR019511">
    <property type="entry name" value="AKAP7_RI-RII-bd_dom"/>
</dbReference>
<dbReference type="AlphaFoldDB" id="A0A8D2BR48"/>
<organism evidence="3 4">
    <name type="scientific">Sus scrofa</name>
    <name type="common">Pig</name>
    <dbReference type="NCBI Taxonomy" id="9823"/>
    <lineage>
        <taxon>Eukaryota</taxon>
        <taxon>Metazoa</taxon>
        <taxon>Chordata</taxon>
        <taxon>Craniata</taxon>
        <taxon>Vertebrata</taxon>
        <taxon>Euteleostomi</taxon>
        <taxon>Mammalia</taxon>
        <taxon>Eutheria</taxon>
        <taxon>Laurasiatheria</taxon>
        <taxon>Artiodactyla</taxon>
        <taxon>Suina</taxon>
        <taxon>Suidae</taxon>
        <taxon>Sus</taxon>
    </lineage>
</organism>
<feature type="compositionally biased region" description="Basic and acidic residues" evidence="1">
    <location>
        <begin position="9"/>
        <end position="20"/>
    </location>
</feature>
<reference evidence="3" key="1">
    <citation type="submission" date="2025-08" db="UniProtKB">
        <authorList>
            <consortium name="Ensembl"/>
        </authorList>
    </citation>
    <scope>IDENTIFICATION</scope>
</reference>
<feature type="compositionally biased region" description="Basic and acidic residues" evidence="1">
    <location>
        <begin position="69"/>
        <end position="95"/>
    </location>
</feature>
<name>A0A8D2BR48_PIG</name>
<feature type="domain" description="A-kinase anchor protein 7 RI-RII subunit-binding" evidence="2">
    <location>
        <begin position="46"/>
        <end position="97"/>
    </location>
</feature>
<feature type="region of interest" description="Disordered" evidence="1">
    <location>
        <begin position="64"/>
        <end position="103"/>
    </location>
</feature>
<dbReference type="Ensembl" id="ENSSSCT00060088259.1">
    <property type="protein sequence ID" value="ENSSSCP00060038197.1"/>
    <property type="gene ID" value="ENSSSCG00060064648.1"/>
</dbReference>
<accession>A0A8D2BR48</accession>
<evidence type="ECO:0000256" key="1">
    <source>
        <dbReference type="SAM" id="MobiDB-lite"/>
    </source>
</evidence>
<evidence type="ECO:0000313" key="3">
    <source>
        <dbReference type="Ensembl" id="ENSSSCP00060038197.1"/>
    </source>
</evidence>
<feature type="region of interest" description="Disordered" evidence="1">
    <location>
        <begin position="1"/>
        <end position="48"/>
    </location>
</feature>
<dbReference type="Pfam" id="PF10470">
    <property type="entry name" value="AKAP7_RIRII_bdg"/>
    <property type="match status" value="1"/>
</dbReference>